<dbReference type="Pfam" id="PF00300">
    <property type="entry name" value="His_Phos_1"/>
    <property type="match status" value="1"/>
</dbReference>
<dbReference type="InterPro" id="IPR001345">
    <property type="entry name" value="PG/BPGM_mutase_AS"/>
</dbReference>
<dbReference type="Proteomes" id="UP000077748">
    <property type="component" value="Chromosome"/>
</dbReference>
<accession>A0A1A9KD93</accession>
<dbReference type="InterPro" id="IPR013078">
    <property type="entry name" value="His_Pase_superF_clade-1"/>
</dbReference>
<keyword evidence="1" id="KW-0324">Glycolysis</keyword>
<feature type="active site" description="Proton donor/acceptor" evidence="3">
    <location>
        <position position="81"/>
    </location>
</feature>
<dbReference type="CDD" id="cd07067">
    <property type="entry name" value="HP_PGM_like"/>
    <property type="match status" value="1"/>
</dbReference>
<evidence type="ECO:0000256" key="2">
    <source>
        <dbReference type="ARBA" id="ARBA00023235"/>
    </source>
</evidence>
<dbReference type="Gene3D" id="3.40.50.1240">
    <property type="entry name" value="Phosphoglycerate mutase-like"/>
    <property type="match status" value="1"/>
</dbReference>
<reference evidence="5 6" key="1">
    <citation type="submission" date="2016-05" db="EMBL/GenBank/DDBJ databases">
        <title>Genome Sequence of Pseudomonas citronellolis Strain SJTE-3, an Estrogens and Persistent Organic Pollutants degradation strain.</title>
        <authorList>
            <person name="Liang R."/>
        </authorList>
    </citation>
    <scope>NUCLEOTIDE SEQUENCE [LARGE SCALE GENOMIC DNA]</scope>
    <source>
        <strain evidence="5 6">SJTE-3</strain>
    </source>
</reference>
<dbReference type="EMBL" id="CP015878">
    <property type="protein sequence ID" value="ANI15756.1"/>
    <property type="molecule type" value="Genomic_DNA"/>
</dbReference>
<dbReference type="SMART" id="SM00855">
    <property type="entry name" value="PGAM"/>
    <property type="match status" value="1"/>
</dbReference>
<dbReference type="RefSeq" id="WP_064583470.1">
    <property type="nucleotide sequence ID" value="NZ_CP015878.1"/>
</dbReference>
<dbReference type="AlphaFoldDB" id="A0A1A9KD93"/>
<gene>
    <name evidence="5" type="ORF">A9C11_18030</name>
</gene>
<evidence type="ECO:0000256" key="1">
    <source>
        <dbReference type="ARBA" id="ARBA00023152"/>
    </source>
</evidence>
<evidence type="ECO:0000256" key="3">
    <source>
        <dbReference type="PIRSR" id="PIRSR613078-1"/>
    </source>
</evidence>
<evidence type="ECO:0000256" key="4">
    <source>
        <dbReference type="PIRSR" id="PIRSR613078-2"/>
    </source>
</evidence>
<feature type="active site" description="Tele-phosphohistidine intermediate" evidence="3">
    <location>
        <position position="9"/>
    </location>
</feature>
<feature type="binding site" evidence="4">
    <location>
        <position position="57"/>
    </location>
    <ligand>
        <name>substrate</name>
    </ligand>
</feature>
<sequence>MLELHVIRHGETQANAERRYQGALDLPLGAEGLRQAGELAARLPAEVDAIVVSLLLRARQTAEAILANRALPLFTLAAFRERDVGVFEGLTRDEARARHASLWERNVTRRWAEAPPGGETIAQVVERVQGGLEELSSRFAGRSVVLVAHGFVGKCIRALVREDFSDFFEWQLPNASVLQLTLERIPACPEHDPLTV</sequence>
<evidence type="ECO:0000313" key="5">
    <source>
        <dbReference type="EMBL" id="ANI15756.1"/>
    </source>
</evidence>
<dbReference type="PANTHER" id="PTHR48100">
    <property type="entry name" value="BROAD-SPECIFICITY PHOSPHATASE YOR283W-RELATED"/>
    <property type="match status" value="1"/>
</dbReference>
<dbReference type="GO" id="GO:0005737">
    <property type="term" value="C:cytoplasm"/>
    <property type="evidence" value="ECO:0007669"/>
    <property type="project" value="TreeGrafter"/>
</dbReference>
<evidence type="ECO:0000313" key="6">
    <source>
        <dbReference type="Proteomes" id="UP000077748"/>
    </source>
</evidence>
<dbReference type="PANTHER" id="PTHR48100:SF1">
    <property type="entry name" value="HISTIDINE PHOSPHATASE FAMILY PROTEIN-RELATED"/>
    <property type="match status" value="1"/>
</dbReference>
<keyword evidence="2" id="KW-0413">Isomerase</keyword>
<name>A0A1A9KD93_9PSED</name>
<proteinExistence type="predicted"/>
<organism evidence="5 6">
    <name type="scientific">Pseudomonas citronellolis</name>
    <dbReference type="NCBI Taxonomy" id="53408"/>
    <lineage>
        <taxon>Bacteria</taxon>
        <taxon>Pseudomonadati</taxon>
        <taxon>Pseudomonadota</taxon>
        <taxon>Gammaproteobacteria</taxon>
        <taxon>Pseudomonadales</taxon>
        <taxon>Pseudomonadaceae</taxon>
        <taxon>Pseudomonas</taxon>
    </lineage>
</organism>
<dbReference type="InterPro" id="IPR050275">
    <property type="entry name" value="PGM_Phosphatase"/>
</dbReference>
<dbReference type="SUPFAM" id="SSF53254">
    <property type="entry name" value="Phosphoglycerate mutase-like"/>
    <property type="match status" value="1"/>
</dbReference>
<feature type="binding site" evidence="4">
    <location>
        <begin position="8"/>
        <end position="15"/>
    </location>
    <ligand>
        <name>substrate</name>
    </ligand>
</feature>
<dbReference type="InterPro" id="IPR029033">
    <property type="entry name" value="His_PPase_superfam"/>
</dbReference>
<protein>
    <submittedName>
        <fullName evidence="5">Histidine phosphatase</fullName>
    </submittedName>
</protein>
<dbReference type="GO" id="GO:0016791">
    <property type="term" value="F:phosphatase activity"/>
    <property type="evidence" value="ECO:0007669"/>
    <property type="project" value="TreeGrafter"/>
</dbReference>
<dbReference type="PROSITE" id="PS00175">
    <property type="entry name" value="PG_MUTASE"/>
    <property type="match status" value="1"/>
</dbReference>